<keyword evidence="6 9" id="KW-0418">Kinase</keyword>
<evidence type="ECO:0000256" key="1">
    <source>
        <dbReference type="ARBA" id="ARBA00004761"/>
    </source>
</evidence>
<dbReference type="InterPro" id="IPR027417">
    <property type="entry name" value="P-loop_NTPase"/>
</dbReference>
<sequence length="173" mass="18863">MTHPAPDALVFMGVAGSGKSTLGEALARRAGRVWLEGDDFHGEANRRKMAQGQPLDDDDRAAWLAALCEQLRQHPAGFAACSALKRAYRDQLRAAAPGLRFAFLDVEKTEAARRLSTRATHFFNASLIDSQFATLESPVGEPGVLRLDATLPLNQLEVQVCDWLRLPSPVAAR</sequence>
<evidence type="ECO:0000256" key="2">
    <source>
        <dbReference type="ARBA" id="ARBA00008420"/>
    </source>
</evidence>
<dbReference type="Proteomes" id="UP001606210">
    <property type="component" value="Unassembled WGS sequence"/>
</dbReference>
<comment type="pathway">
    <text evidence="1">Carbohydrate acid metabolism.</text>
</comment>
<dbReference type="SUPFAM" id="SSF52540">
    <property type="entry name" value="P-loop containing nucleoside triphosphate hydrolases"/>
    <property type="match status" value="1"/>
</dbReference>
<dbReference type="NCBIfam" id="TIGR01313">
    <property type="entry name" value="therm_gnt_kin"/>
    <property type="match status" value="1"/>
</dbReference>
<accession>A0ABW7EWK2</accession>
<dbReference type="EMBL" id="JBIGHV010000001">
    <property type="protein sequence ID" value="MFG6428737.1"/>
    <property type="molecule type" value="Genomic_DNA"/>
</dbReference>
<dbReference type="PANTHER" id="PTHR43442">
    <property type="entry name" value="GLUCONOKINASE-RELATED"/>
    <property type="match status" value="1"/>
</dbReference>
<dbReference type="Gene3D" id="3.40.50.300">
    <property type="entry name" value="P-loop containing nucleotide triphosphate hydrolases"/>
    <property type="match status" value="1"/>
</dbReference>
<proteinExistence type="inferred from homology"/>
<keyword evidence="11" id="KW-1185">Reference proteome</keyword>
<evidence type="ECO:0000256" key="5">
    <source>
        <dbReference type="ARBA" id="ARBA00022741"/>
    </source>
</evidence>
<evidence type="ECO:0000256" key="8">
    <source>
        <dbReference type="ARBA" id="ARBA00048090"/>
    </source>
</evidence>
<dbReference type="EC" id="2.7.1.12" evidence="3 9"/>
<dbReference type="InterPro" id="IPR006001">
    <property type="entry name" value="Therm_gnt_kin"/>
</dbReference>
<dbReference type="CDD" id="cd02021">
    <property type="entry name" value="GntK"/>
    <property type="match status" value="1"/>
</dbReference>
<keyword evidence="7 9" id="KW-0067">ATP-binding</keyword>
<keyword evidence="5 9" id="KW-0547">Nucleotide-binding</keyword>
<gene>
    <name evidence="10" type="ORF">ACG00Y_02365</name>
</gene>
<evidence type="ECO:0000256" key="9">
    <source>
        <dbReference type="RuleBase" id="RU363066"/>
    </source>
</evidence>
<evidence type="ECO:0000256" key="3">
    <source>
        <dbReference type="ARBA" id="ARBA00012054"/>
    </source>
</evidence>
<evidence type="ECO:0000313" key="10">
    <source>
        <dbReference type="EMBL" id="MFG6428737.1"/>
    </source>
</evidence>
<protein>
    <recommendedName>
        <fullName evidence="3 9">Gluconokinase</fullName>
        <ecNumber evidence="3 9">2.7.1.12</ecNumber>
    </recommendedName>
</protein>
<organism evidence="10 11">
    <name type="scientific">Pelomonas parva</name>
    <dbReference type="NCBI Taxonomy" id="3299032"/>
    <lineage>
        <taxon>Bacteria</taxon>
        <taxon>Pseudomonadati</taxon>
        <taxon>Pseudomonadota</taxon>
        <taxon>Betaproteobacteria</taxon>
        <taxon>Burkholderiales</taxon>
        <taxon>Sphaerotilaceae</taxon>
        <taxon>Roseateles</taxon>
    </lineage>
</organism>
<keyword evidence="4 9" id="KW-0808">Transferase</keyword>
<dbReference type="Pfam" id="PF13671">
    <property type="entry name" value="AAA_33"/>
    <property type="match status" value="1"/>
</dbReference>
<evidence type="ECO:0000256" key="4">
    <source>
        <dbReference type="ARBA" id="ARBA00022679"/>
    </source>
</evidence>
<comment type="caution">
    <text evidence="10">The sequence shown here is derived from an EMBL/GenBank/DDBJ whole genome shotgun (WGS) entry which is preliminary data.</text>
</comment>
<evidence type="ECO:0000256" key="7">
    <source>
        <dbReference type="ARBA" id="ARBA00022840"/>
    </source>
</evidence>
<evidence type="ECO:0000313" key="11">
    <source>
        <dbReference type="Proteomes" id="UP001606210"/>
    </source>
</evidence>
<name>A0ABW7EWK2_9BURK</name>
<evidence type="ECO:0000256" key="6">
    <source>
        <dbReference type="ARBA" id="ARBA00022777"/>
    </source>
</evidence>
<reference evidence="10 11" key="1">
    <citation type="submission" date="2024-08" db="EMBL/GenBank/DDBJ databases">
        <authorList>
            <person name="Lu H."/>
        </authorList>
    </citation>
    <scope>NUCLEOTIDE SEQUENCE [LARGE SCALE GENOMIC DNA]</scope>
    <source>
        <strain evidence="10 11">LYH14W</strain>
    </source>
</reference>
<comment type="catalytic activity">
    <reaction evidence="8 9">
        <text>D-gluconate + ATP = 6-phospho-D-gluconate + ADP + H(+)</text>
        <dbReference type="Rhea" id="RHEA:19433"/>
        <dbReference type="ChEBI" id="CHEBI:15378"/>
        <dbReference type="ChEBI" id="CHEBI:18391"/>
        <dbReference type="ChEBI" id="CHEBI:30616"/>
        <dbReference type="ChEBI" id="CHEBI:58759"/>
        <dbReference type="ChEBI" id="CHEBI:456216"/>
        <dbReference type="EC" id="2.7.1.12"/>
    </reaction>
</comment>
<comment type="similarity">
    <text evidence="2 9">Belongs to the gluconokinase GntK/GntV family.</text>
</comment>
<dbReference type="RefSeq" id="WP_394475667.1">
    <property type="nucleotide sequence ID" value="NZ_JBIGHV010000001.1"/>
</dbReference>
<dbReference type="PANTHER" id="PTHR43442:SF3">
    <property type="entry name" value="GLUCONOKINASE-RELATED"/>
    <property type="match status" value="1"/>
</dbReference>